<dbReference type="Proteomes" id="UP000002059">
    <property type="component" value="Partially assembled WGS sequence"/>
</dbReference>
<dbReference type="HOGENOM" id="CLU_1054105_0_0_1"/>
<dbReference type="GeneID" id="9100355"/>
<keyword evidence="2" id="KW-1185">Reference proteome</keyword>
<dbReference type="RefSeq" id="XP_015700916.1">
    <property type="nucleotide sequence ID" value="XM_015844135.1"/>
</dbReference>
<gene>
    <name evidence="1" type="ORF">PAAG_00780</name>
</gene>
<evidence type="ECO:0000313" key="1">
    <source>
        <dbReference type="EMBL" id="EEH37859.2"/>
    </source>
</evidence>
<name>C1GQI5_PARBA</name>
<proteinExistence type="predicted"/>
<dbReference type="VEuPathDB" id="FungiDB:PAAG_00780"/>
<accession>C1GQI5</accession>
<reference evidence="1 2" key="1">
    <citation type="journal article" date="2011" name="PLoS Genet.">
        <title>Comparative genomic analysis of human fungal pathogens causing paracoccidioidomycosis.</title>
        <authorList>
            <person name="Desjardins C.A."/>
            <person name="Champion M.D."/>
            <person name="Holder J.W."/>
            <person name="Muszewska A."/>
            <person name="Goldberg J."/>
            <person name="Bailao A.M."/>
            <person name="Brigido M.M."/>
            <person name="Ferreira M.E."/>
            <person name="Garcia A.M."/>
            <person name="Grynberg M."/>
            <person name="Gujja S."/>
            <person name="Heiman D.I."/>
            <person name="Henn M.R."/>
            <person name="Kodira C.D."/>
            <person name="Leon-Narvaez H."/>
            <person name="Longo L.V."/>
            <person name="Ma L.J."/>
            <person name="Malavazi I."/>
            <person name="Matsuo A.L."/>
            <person name="Morais F.V."/>
            <person name="Pereira M."/>
            <person name="Rodriguez-Brito S."/>
            <person name="Sakthikumar S."/>
            <person name="Salem-Izacc S.M."/>
            <person name="Sykes S.M."/>
            <person name="Teixeira M.M."/>
            <person name="Vallejo M.C."/>
            <person name="Walter M.E."/>
            <person name="Yandava C."/>
            <person name="Young S."/>
            <person name="Zeng Q."/>
            <person name="Zucker J."/>
            <person name="Felipe M.S."/>
            <person name="Goldman G.H."/>
            <person name="Haas B.J."/>
            <person name="McEwen J.G."/>
            <person name="Nino-Vega G."/>
            <person name="Puccia R."/>
            <person name="San-Blas G."/>
            <person name="Soares C.M."/>
            <person name="Birren B.W."/>
            <person name="Cuomo C.A."/>
        </authorList>
    </citation>
    <scope>NUCLEOTIDE SEQUENCE [LARGE SCALE GENOMIC DNA]</scope>
    <source>
        <strain evidence="2">ATCC MYA-826 / Pb01</strain>
    </source>
</reference>
<sequence>MQGSYRQNSWHSEVRFVEEGCLAGRSKGTGGGRTAKSAHCCHQQSAVEQPNFAAVLAWNTARTRLTNKPDEAVKHRAQMKSRRRVTELQVKRSLMRAVFGGVTHRRALSPDSVLFWAKVGPLGTSSVWLGILGSITRYRSYTEDDKDMDKPATTTTGLRLLFLFPSMTGINHQLRAICLRRRGTPHILHLLLSEFPPAARSRASSVMINVTSIQPYVASWFTPQLKACITSIPAGTVEKQSSCQKTCVILSPTRSPTHSTSQLQ</sequence>
<dbReference type="KEGG" id="pbl:PAAG_00780"/>
<evidence type="ECO:0000313" key="2">
    <source>
        <dbReference type="Proteomes" id="UP000002059"/>
    </source>
</evidence>
<dbReference type="EMBL" id="KN293993">
    <property type="protein sequence ID" value="EEH37859.2"/>
    <property type="molecule type" value="Genomic_DNA"/>
</dbReference>
<organism evidence="1 2">
    <name type="scientific">Paracoccidioides lutzii (strain ATCC MYA-826 / Pb01)</name>
    <name type="common">Paracoccidioides brasiliensis</name>
    <dbReference type="NCBI Taxonomy" id="502779"/>
    <lineage>
        <taxon>Eukaryota</taxon>
        <taxon>Fungi</taxon>
        <taxon>Dikarya</taxon>
        <taxon>Ascomycota</taxon>
        <taxon>Pezizomycotina</taxon>
        <taxon>Eurotiomycetes</taxon>
        <taxon>Eurotiomycetidae</taxon>
        <taxon>Onygenales</taxon>
        <taxon>Ajellomycetaceae</taxon>
        <taxon>Paracoccidioides</taxon>
    </lineage>
</organism>
<dbReference type="AlphaFoldDB" id="C1GQI5"/>
<protein>
    <submittedName>
        <fullName evidence="1">Uncharacterized protein</fullName>
    </submittedName>
</protein>